<keyword evidence="7 10" id="KW-0804">Transcription</keyword>
<dbReference type="EMBL" id="ML992501">
    <property type="protein sequence ID" value="KAF2227351.1"/>
    <property type="molecule type" value="Genomic_DNA"/>
</dbReference>
<dbReference type="GO" id="GO:0016592">
    <property type="term" value="C:mediator complex"/>
    <property type="evidence" value="ECO:0007669"/>
    <property type="project" value="InterPro"/>
</dbReference>
<dbReference type="Proteomes" id="UP000799538">
    <property type="component" value="Unassembled WGS sequence"/>
</dbReference>
<evidence type="ECO:0000256" key="7">
    <source>
        <dbReference type="ARBA" id="ARBA00023163"/>
    </source>
</evidence>
<comment type="subunit">
    <text evidence="3 10">Component of the Mediator complex.</text>
</comment>
<dbReference type="PANTHER" id="PTHR21428">
    <property type="entry name" value="MEDIATOR OF RNA POLYMERASE II TRANSCRIPTION SUBUNIT 7"/>
    <property type="match status" value="1"/>
</dbReference>
<evidence type="ECO:0000256" key="1">
    <source>
        <dbReference type="ARBA" id="ARBA00004123"/>
    </source>
</evidence>
<comment type="function">
    <text evidence="9">Component of the Mediator complex, a coactivator involved in the regulated transcription of nearly all RNA polymerase II-dependent genes. Mediator functions as a bridge to convey information from gene-specific regulatory proteins to the basal RNA polymerase II transcription machinery. Mediator is recruited to promoters by direct interactions with regulatory proteins and serves as a scaffold for the assembly of a functional preinitiation complex with RNA polymerase II and the general transcription factors.</text>
</comment>
<dbReference type="SUPFAM" id="SSF140718">
    <property type="entry name" value="Mediator hinge subcomplex-like"/>
    <property type="match status" value="1"/>
</dbReference>
<dbReference type="InterPro" id="IPR009244">
    <property type="entry name" value="Mediatior_Med7"/>
</dbReference>
<dbReference type="InterPro" id="IPR037212">
    <property type="entry name" value="Med7/Med21-like"/>
</dbReference>
<evidence type="ECO:0000256" key="2">
    <source>
        <dbReference type="ARBA" id="ARBA00009994"/>
    </source>
</evidence>
<feature type="compositionally biased region" description="Basic and acidic residues" evidence="11">
    <location>
        <begin position="212"/>
        <end position="231"/>
    </location>
</feature>
<evidence type="ECO:0000256" key="5">
    <source>
        <dbReference type="ARBA" id="ARBA00023015"/>
    </source>
</evidence>
<dbReference type="PANTHER" id="PTHR21428:SF11">
    <property type="entry name" value="MEDIATOR OF RNA POLYMERASE II TRANSCRIPTION SUBUNIT 7"/>
    <property type="match status" value="1"/>
</dbReference>
<dbReference type="InterPro" id="IPR044888">
    <property type="entry name" value="Mediatior_Med7_sf"/>
</dbReference>
<evidence type="ECO:0000256" key="10">
    <source>
        <dbReference type="RuleBase" id="RU364060"/>
    </source>
</evidence>
<keyword evidence="6 10" id="KW-0010">Activator</keyword>
<dbReference type="GO" id="GO:0006357">
    <property type="term" value="P:regulation of transcription by RNA polymerase II"/>
    <property type="evidence" value="ECO:0007669"/>
    <property type="project" value="InterPro"/>
</dbReference>
<evidence type="ECO:0000256" key="6">
    <source>
        <dbReference type="ARBA" id="ARBA00023159"/>
    </source>
</evidence>
<reference evidence="13" key="1">
    <citation type="journal article" date="2020" name="Stud. Mycol.">
        <title>101 Dothideomycetes genomes: A test case for predicting lifestyles and emergence of pathogens.</title>
        <authorList>
            <person name="Haridas S."/>
            <person name="Albert R."/>
            <person name="Binder M."/>
            <person name="Bloem J."/>
            <person name="LaButti K."/>
            <person name="Salamov A."/>
            <person name="Andreopoulos B."/>
            <person name="Baker S."/>
            <person name="Barry K."/>
            <person name="Bills G."/>
            <person name="Bluhm B."/>
            <person name="Cannon C."/>
            <person name="Castanera R."/>
            <person name="Culley D."/>
            <person name="Daum C."/>
            <person name="Ezra D."/>
            <person name="Gonzalez J."/>
            <person name="Henrissat B."/>
            <person name="Kuo A."/>
            <person name="Liang C."/>
            <person name="Lipzen A."/>
            <person name="Lutzoni F."/>
            <person name="Magnuson J."/>
            <person name="Mondo S."/>
            <person name="Nolan M."/>
            <person name="Ohm R."/>
            <person name="Pangilinan J."/>
            <person name="Park H.-J."/>
            <person name="Ramirez L."/>
            <person name="Alfaro M."/>
            <person name="Sun H."/>
            <person name="Tritt A."/>
            <person name="Yoshinaga Y."/>
            <person name="Zwiers L.-H."/>
            <person name="Turgeon B."/>
            <person name="Goodwin S."/>
            <person name="Spatafora J."/>
            <person name="Crous P."/>
            <person name="Grigoriev I."/>
        </authorList>
    </citation>
    <scope>NUCLEOTIDE SEQUENCE [LARGE SCALE GENOMIC DNA]</scope>
    <source>
        <strain evidence="13">CECT 20119</strain>
    </source>
</reference>
<gene>
    <name evidence="12" type="ORF">BDZ85DRAFT_277252</name>
</gene>
<evidence type="ECO:0000313" key="13">
    <source>
        <dbReference type="Proteomes" id="UP000799538"/>
    </source>
</evidence>
<protein>
    <recommendedName>
        <fullName evidence="4 10">Mediator of RNA polymerase II transcription subunit 7</fullName>
    </recommendedName>
</protein>
<dbReference type="Pfam" id="PF05983">
    <property type="entry name" value="Med7"/>
    <property type="match status" value="1"/>
</dbReference>
<dbReference type="AlphaFoldDB" id="A0A6A6GNR6"/>
<comment type="similarity">
    <text evidence="2 10">Belongs to the Mediator complex subunit 7 family.</text>
</comment>
<sequence length="248" mass="27699">MADQGQAPTIAAPFPNPPPYWKHFTKQNLSRLREHEKSQSMVNGDGATIDSTPLPEGLRYLVPPEPPVDEKYKSFGVQLDLTQPDISLAAAGITQIYPNSPASTDPTSKLIALSRAIILNYLELVGIISNNPEESAEKIEDLQTLFYNAHDLINQYRPHQARESLILMMEEQLARAKADIQAVQDSKEKLGEALKGIRDEGSKQKKQLGSGRTEKVDDLEHEPELDPDTKKRQQLHAMLWNTIDLDLG</sequence>
<dbReference type="Gene3D" id="6.10.140.1520">
    <property type="match status" value="1"/>
</dbReference>
<dbReference type="Gene3D" id="6.10.140.200">
    <property type="match status" value="1"/>
</dbReference>
<evidence type="ECO:0000256" key="11">
    <source>
        <dbReference type="SAM" id="MobiDB-lite"/>
    </source>
</evidence>
<keyword evidence="13" id="KW-1185">Reference proteome</keyword>
<name>A0A6A6GNR6_9PEZI</name>
<dbReference type="OrthoDB" id="10253553at2759"/>
<evidence type="ECO:0000256" key="4">
    <source>
        <dbReference type="ARBA" id="ARBA00020631"/>
    </source>
</evidence>
<dbReference type="GO" id="GO:0070847">
    <property type="term" value="C:core mediator complex"/>
    <property type="evidence" value="ECO:0007669"/>
    <property type="project" value="TreeGrafter"/>
</dbReference>
<evidence type="ECO:0000256" key="9">
    <source>
        <dbReference type="ARBA" id="ARBA00025687"/>
    </source>
</evidence>
<feature type="region of interest" description="Disordered" evidence="11">
    <location>
        <begin position="196"/>
        <end position="233"/>
    </location>
</feature>
<keyword evidence="5 10" id="KW-0805">Transcription regulation</keyword>
<dbReference type="GO" id="GO:0003712">
    <property type="term" value="F:transcription coregulator activity"/>
    <property type="evidence" value="ECO:0007669"/>
    <property type="project" value="InterPro"/>
</dbReference>
<evidence type="ECO:0000313" key="12">
    <source>
        <dbReference type="EMBL" id="KAF2227351.1"/>
    </source>
</evidence>
<accession>A0A6A6GNR6</accession>
<keyword evidence="8 10" id="KW-0539">Nucleus</keyword>
<organism evidence="12 13">
    <name type="scientific">Elsinoe ampelina</name>
    <dbReference type="NCBI Taxonomy" id="302913"/>
    <lineage>
        <taxon>Eukaryota</taxon>
        <taxon>Fungi</taxon>
        <taxon>Dikarya</taxon>
        <taxon>Ascomycota</taxon>
        <taxon>Pezizomycotina</taxon>
        <taxon>Dothideomycetes</taxon>
        <taxon>Dothideomycetidae</taxon>
        <taxon>Myriangiales</taxon>
        <taxon>Elsinoaceae</taxon>
        <taxon>Elsinoe</taxon>
    </lineage>
</organism>
<proteinExistence type="inferred from homology"/>
<evidence type="ECO:0000256" key="8">
    <source>
        <dbReference type="ARBA" id="ARBA00023242"/>
    </source>
</evidence>
<evidence type="ECO:0000256" key="3">
    <source>
        <dbReference type="ARBA" id="ARBA00011837"/>
    </source>
</evidence>
<comment type="subcellular location">
    <subcellularLocation>
        <location evidence="1 10">Nucleus</location>
    </subcellularLocation>
</comment>